<keyword evidence="2" id="KW-1185">Reference proteome</keyword>
<dbReference type="AlphaFoldDB" id="A0ABD3X6N1"/>
<dbReference type="Proteomes" id="UP001634394">
    <property type="component" value="Unassembled WGS sequence"/>
</dbReference>
<comment type="caution">
    <text evidence="1">The sequence shown here is derived from an EMBL/GenBank/DDBJ whole genome shotgun (WGS) entry which is preliminary data.</text>
</comment>
<organism evidence="1 2">
    <name type="scientific">Sinanodonta woodiana</name>
    <name type="common">Chinese pond mussel</name>
    <name type="synonym">Anodonta woodiana</name>
    <dbReference type="NCBI Taxonomy" id="1069815"/>
    <lineage>
        <taxon>Eukaryota</taxon>
        <taxon>Metazoa</taxon>
        <taxon>Spiralia</taxon>
        <taxon>Lophotrochozoa</taxon>
        <taxon>Mollusca</taxon>
        <taxon>Bivalvia</taxon>
        <taxon>Autobranchia</taxon>
        <taxon>Heteroconchia</taxon>
        <taxon>Palaeoheterodonta</taxon>
        <taxon>Unionida</taxon>
        <taxon>Unionoidea</taxon>
        <taxon>Unionidae</taxon>
        <taxon>Unioninae</taxon>
        <taxon>Sinanodonta</taxon>
    </lineage>
</organism>
<dbReference type="PANTHER" id="PTHR46888:SF1">
    <property type="entry name" value="RIBONUCLEASE H"/>
    <property type="match status" value="1"/>
</dbReference>
<evidence type="ECO:0000313" key="2">
    <source>
        <dbReference type="Proteomes" id="UP001634394"/>
    </source>
</evidence>
<accession>A0ABD3X6N1</accession>
<sequence length="158" mass="16969">MVGSSACVERNRNSANLNKLNAAIRSEGLVNGVRASVLRDTGCNTVVVKQSLVRPEQYMGKTVSVRMMDNTAVQVPTACVHIETPYWTGAVTACCVKQPLYDLIIVNIEGVENPIAQGITMADSPTSMAVETRSQAAESKRPLPKLKVADAIPSIGRR</sequence>
<evidence type="ECO:0000313" key="1">
    <source>
        <dbReference type="EMBL" id="KAL3880643.1"/>
    </source>
</evidence>
<dbReference type="EMBL" id="JBJQND010000004">
    <property type="protein sequence ID" value="KAL3880643.1"/>
    <property type="molecule type" value="Genomic_DNA"/>
</dbReference>
<gene>
    <name evidence="1" type="ORF">ACJMK2_032867</name>
</gene>
<proteinExistence type="predicted"/>
<dbReference type="PANTHER" id="PTHR46888">
    <property type="entry name" value="ZINC KNUCKLE DOMAINCONTAINING PROTEIN-RELATED"/>
    <property type="match status" value="1"/>
</dbReference>
<reference evidence="1 2" key="1">
    <citation type="submission" date="2024-11" db="EMBL/GenBank/DDBJ databases">
        <title>Chromosome-level genome assembly of the freshwater bivalve Anodonta woodiana.</title>
        <authorList>
            <person name="Chen X."/>
        </authorList>
    </citation>
    <scope>NUCLEOTIDE SEQUENCE [LARGE SCALE GENOMIC DNA]</scope>
    <source>
        <strain evidence="1">MN2024</strain>
        <tissue evidence="1">Gills</tissue>
    </source>
</reference>
<name>A0ABD3X6N1_SINWO</name>
<protein>
    <submittedName>
        <fullName evidence="1">Uncharacterized protein</fullName>
    </submittedName>
</protein>